<dbReference type="EMBL" id="HBIW01005363">
    <property type="protein sequence ID" value="CAE0688972.1"/>
    <property type="molecule type" value="Transcribed_RNA"/>
</dbReference>
<accession>A0A7S3ZNW3</accession>
<feature type="compositionally biased region" description="Basic and acidic residues" evidence="1">
    <location>
        <begin position="13"/>
        <end position="53"/>
    </location>
</feature>
<feature type="region of interest" description="Disordered" evidence="1">
    <location>
        <begin position="167"/>
        <end position="229"/>
    </location>
</feature>
<dbReference type="PROSITE" id="PS50829">
    <property type="entry name" value="GYF"/>
    <property type="match status" value="1"/>
</dbReference>
<dbReference type="OrthoDB" id="6415790at2759"/>
<evidence type="ECO:0000313" key="5">
    <source>
        <dbReference type="Proteomes" id="UP000789595"/>
    </source>
</evidence>
<dbReference type="AlphaFoldDB" id="A0A7S3ZNW3"/>
<dbReference type="SUPFAM" id="SSF55277">
    <property type="entry name" value="GYF domain"/>
    <property type="match status" value="1"/>
</dbReference>
<evidence type="ECO:0000313" key="4">
    <source>
        <dbReference type="EMBL" id="CAH0372458.1"/>
    </source>
</evidence>
<reference evidence="3" key="1">
    <citation type="submission" date="2021-01" db="EMBL/GenBank/DDBJ databases">
        <authorList>
            <person name="Corre E."/>
            <person name="Pelletier E."/>
            <person name="Niang G."/>
            <person name="Scheremetjew M."/>
            <person name="Finn R."/>
            <person name="Kale V."/>
            <person name="Holt S."/>
            <person name="Cochrane G."/>
            <person name="Meng A."/>
            <person name="Brown T."/>
            <person name="Cohen L."/>
        </authorList>
    </citation>
    <scope>NUCLEOTIDE SEQUENCE</scope>
    <source>
        <strain evidence="3">CCMP1756</strain>
    </source>
</reference>
<proteinExistence type="predicted"/>
<dbReference type="InterPro" id="IPR003169">
    <property type="entry name" value="GYF"/>
</dbReference>
<evidence type="ECO:0000256" key="1">
    <source>
        <dbReference type="SAM" id="MobiDB-lite"/>
    </source>
</evidence>
<dbReference type="Gene3D" id="3.30.1490.40">
    <property type="match status" value="1"/>
</dbReference>
<protein>
    <recommendedName>
        <fullName evidence="2">GYF domain-containing protein</fullName>
    </recommendedName>
</protein>
<feature type="region of interest" description="Disordered" evidence="1">
    <location>
        <begin position="1"/>
        <end position="53"/>
    </location>
</feature>
<name>A0A7S3ZNW3_9STRA</name>
<dbReference type="EMBL" id="CAKKNE010000003">
    <property type="protein sequence ID" value="CAH0372458.1"/>
    <property type="molecule type" value="Genomic_DNA"/>
</dbReference>
<keyword evidence="5" id="KW-1185">Reference proteome</keyword>
<dbReference type="InterPro" id="IPR035445">
    <property type="entry name" value="GYF-like_dom_sf"/>
</dbReference>
<feature type="domain" description="GYF" evidence="2">
    <location>
        <begin position="97"/>
        <end position="153"/>
    </location>
</feature>
<evidence type="ECO:0000313" key="3">
    <source>
        <dbReference type="EMBL" id="CAE0688972.1"/>
    </source>
</evidence>
<feature type="compositionally biased region" description="Basic residues" evidence="1">
    <location>
        <begin position="204"/>
        <end position="214"/>
    </location>
</feature>
<gene>
    <name evidence="3" type="ORF">PCAL00307_LOCUS4406</name>
    <name evidence="4" type="ORF">PECAL_3P24570</name>
</gene>
<dbReference type="Proteomes" id="UP000789595">
    <property type="component" value="Unassembled WGS sequence"/>
</dbReference>
<reference evidence="4" key="2">
    <citation type="submission" date="2021-11" db="EMBL/GenBank/DDBJ databases">
        <authorList>
            <consortium name="Genoscope - CEA"/>
            <person name="William W."/>
        </authorList>
    </citation>
    <scope>NUCLEOTIDE SEQUENCE</scope>
</reference>
<evidence type="ECO:0000259" key="2">
    <source>
        <dbReference type="PROSITE" id="PS50829"/>
    </source>
</evidence>
<feature type="compositionally biased region" description="Basic and acidic residues" evidence="1">
    <location>
        <begin position="178"/>
        <end position="203"/>
    </location>
</feature>
<organism evidence="3">
    <name type="scientific">Pelagomonas calceolata</name>
    <dbReference type="NCBI Taxonomy" id="35677"/>
    <lineage>
        <taxon>Eukaryota</taxon>
        <taxon>Sar</taxon>
        <taxon>Stramenopiles</taxon>
        <taxon>Ochrophyta</taxon>
        <taxon>Pelagophyceae</taxon>
        <taxon>Pelagomonadales</taxon>
        <taxon>Pelagomonadaceae</taxon>
        <taxon>Pelagomonas</taxon>
    </lineage>
</organism>
<sequence length="229" mass="25874">MFGSGMFQALQKKQKDTSKTKESAADRLEASRRRAAAEVAAGREKLRAQREARERVAAATEQALREERERQAVEEKARNAALEEYASLVRKRDPRAASGWYYVDDAGARQGPFASTKMRAWFVDGHLSHDLRVAPVFEEGGKLPGTDIMQRIDEIFDEPLLTSAFRSVARPRPPPNAEKPKPPKRKRDDAPKPTGDWLKDSLARQKKGIHHLRHDRNQGPAMLFESHEA</sequence>
<dbReference type="Pfam" id="PF02213">
    <property type="entry name" value="GYF"/>
    <property type="match status" value="1"/>
</dbReference>